<comment type="similarity">
    <text evidence="4 5">Belongs to the RNA methyltransferase RlmH family.</text>
</comment>
<dbReference type="InterPro" id="IPR003742">
    <property type="entry name" value="RlmH-like"/>
</dbReference>
<dbReference type="InterPro" id="IPR029026">
    <property type="entry name" value="tRNA_m1G_MTases_N"/>
</dbReference>
<dbReference type="PANTHER" id="PTHR33603:SF1">
    <property type="entry name" value="RIBOSOMAL RNA LARGE SUBUNIT METHYLTRANSFERASE H"/>
    <property type="match status" value="1"/>
</dbReference>
<dbReference type="InterPro" id="IPR029028">
    <property type="entry name" value="Alpha/beta_knot_MTases"/>
</dbReference>
<reference evidence="7" key="1">
    <citation type="submission" date="2016-09" db="EMBL/GenBank/DDBJ databases">
        <authorList>
            <person name="Koehorst J."/>
        </authorList>
    </citation>
    <scope>NUCLEOTIDE SEQUENCE [LARGE SCALE GENOMIC DNA]</scope>
</reference>
<proteinExistence type="inferred from homology"/>
<protein>
    <recommendedName>
        <fullName evidence="5">Ribosomal RNA large subunit methyltransferase H</fullName>
        <ecNumber evidence="5">2.1.1.177</ecNumber>
    </recommendedName>
    <alternativeName>
        <fullName evidence="5">23S rRNA (pseudouridine1915-N3)-methyltransferase</fullName>
    </alternativeName>
    <alternativeName>
        <fullName evidence="5">23S rRNA m3Psi1915 methyltransferase</fullName>
    </alternativeName>
    <alternativeName>
        <fullName evidence="5">rRNA (pseudouridine-N3-)-methyltransferase RlmH</fullName>
    </alternativeName>
</protein>
<dbReference type="GO" id="GO:0070038">
    <property type="term" value="F:rRNA (pseudouridine-N3-)-methyltransferase activity"/>
    <property type="evidence" value="ECO:0007669"/>
    <property type="project" value="UniProtKB-UniRule"/>
</dbReference>
<sequence>MGFSVVMTIAIFAAAKPSIGYAQEGVSFFMERLRPFGKVELRYVKDGSSKDVSARLLAASEGWLRIAMDERGECWTTRVFERKVRDWQLHSVKKAAFLIGAADGHTEELRRECAHVLSLSAMTMQHELALVVLLEQIYRVQTLLAGSPYHRD</sequence>
<comment type="catalytic activity">
    <reaction evidence="5">
        <text>pseudouridine(1915) in 23S rRNA + S-adenosyl-L-methionine = N(3)-methylpseudouridine(1915) in 23S rRNA + S-adenosyl-L-homocysteine + H(+)</text>
        <dbReference type="Rhea" id="RHEA:42752"/>
        <dbReference type="Rhea" id="RHEA-COMP:10221"/>
        <dbReference type="Rhea" id="RHEA-COMP:10222"/>
        <dbReference type="ChEBI" id="CHEBI:15378"/>
        <dbReference type="ChEBI" id="CHEBI:57856"/>
        <dbReference type="ChEBI" id="CHEBI:59789"/>
        <dbReference type="ChEBI" id="CHEBI:65314"/>
        <dbReference type="ChEBI" id="CHEBI:74486"/>
        <dbReference type="EC" id="2.1.1.177"/>
    </reaction>
</comment>
<name>A0A1H6MKH1_9BACT</name>
<dbReference type="AlphaFoldDB" id="A0A1H6MKH1"/>
<dbReference type="PIRSF" id="PIRSF004505">
    <property type="entry name" value="MT_bac"/>
    <property type="match status" value="1"/>
</dbReference>
<comment type="subcellular location">
    <subcellularLocation>
        <location evidence="5">Cytoplasm</location>
    </subcellularLocation>
</comment>
<dbReference type="Proteomes" id="UP000176204">
    <property type="component" value="Chromosome I"/>
</dbReference>
<dbReference type="KEGG" id="agl:PYTT_2267"/>
<keyword evidence="2 5" id="KW-0808">Transferase</keyword>
<feature type="binding site" evidence="5">
    <location>
        <position position="100"/>
    </location>
    <ligand>
        <name>S-adenosyl-L-methionine</name>
        <dbReference type="ChEBI" id="CHEBI:59789"/>
    </ligand>
</feature>
<dbReference type="EMBL" id="LT629973">
    <property type="protein sequence ID" value="SEH98089.1"/>
    <property type="molecule type" value="Genomic_DNA"/>
</dbReference>
<dbReference type="EC" id="2.1.1.177" evidence="5"/>
<dbReference type="PANTHER" id="PTHR33603">
    <property type="entry name" value="METHYLTRANSFERASE"/>
    <property type="match status" value="1"/>
</dbReference>
<keyword evidence="1 5" id="KW-0489">Methyltransferase</keyword>
<evidence type="ECO:0000256" key="3">
    <source>
        <dbReference type="ARBA" id="ARBA00022691"/>
    </source>
</evidence>
<dbReference type="HAMAP" id="MF_00658">
    <property type="entry name" value="23SrRNA_methyltr_H"/>
    <property type="match status" value="1"/>
</dbReference>
<keyword evidence="7" id="KW-1185">Reference proteome</keyword>
<gene>
    <name evidence="5" type="primary">rlmH</name>
    <name evidence="6" type="ORF">PYTT_2267</name>
</gene>
<evidence type="ECO:0000256" key="2">
    <source>
        <dbReference type="ARBA" id="ARBA00022679"/>
    </source>
</evidence>
<evidence type="ECO:0000256" key="4">
    <source>
        <dbReference type="ARBA" id="ARBA00038303"/>
    </source>
</evidence>
<comment type="subunit">
    <text evidence="5">Homodimer.</text>
</comment>
<feature type="binding site" evidence="5">
    <location>
        <begin position="119"/>
        <end position="124"/>
    </location>
    <ligand>
        <name>S-adenosyl-L-methionine</name>
        <dbReference type="ChEBI" id="CHEBI:59789"/>
    </ligand>
</feature>
<keyword evidence="3 5" id="KW-0949">S-adenosyl-L-methionine</keyword>
<evidence type="ECO:0000313" key="6">
    <source>
        <dbReference type="EMBL" id="SEH98089.1"/>
    </source>
</evidence>
<dbReference type="STRING" id="1679444.PYTT_2267"/>
<dbReference type="SUPFAM" id="SSF75217">
    <property type="entry name" value="alpha/beta knot"/>
    <property type="match status" value="1"/>
</dbReference>
<organism evidence="6 7">
    <name type="scientific">Akkermansia glycaniphila</name>
    <dbReference type="NCBI Taxonomy" id="1679444"/>
    <lineage>
        <taxon>Bacteria</taxon>
        <taxon>Pseudomonadati</taxon>
        <taxon>Verrucomicrobiota</taxon>
        <taxon>Verrucomicrobiia</taxon>
        <taxon>Verrucomicrobiales</taxon>
        <taxon>Akkermansiaceae</taxon>
        <taxon>Akkermansia</taxon>
    </lineage>
</organism>
<evidence type="ECO:0000313" key="7">
    <source>
        <dbReference type="Proteomes" id="UP000176204"/>
    </source>
</evidence>
<evidence type="ECO:0000256" key="1">
    <source>
        <dbReference type="ARBA" id="ARBA00022603"/>
    </source>
</evidence>
<dbReference type="Pfam" id="PF02590">
    <property type="entry name" value="SPOUT_MTase"/>
    <property type="match status" value="1"/>
</dbReference>
<evidence type="ECO:0000256" key="5">
    <source>
        <dbReference type="HAMAP-Rule" id="MF_00658"/>
    </source>
</evidence>
<dbReference type="Gene3D" id="3.40.1280.10">
    <property type="match status" value="1"/>
</dbReference>
<keyword evidence="5" id="KW-0698">rRNA processing</keyword>
<accession>A0A1H6MKH1</accession>
<comment type="function">
    <text evidence="5">Specifically methylates the pseudouridine at position 1915 (m3Psi1915) in 23S rRNA.</text>
</comment>
<comment type="caution">
    <text evidence="5">Lacks conserved residue(s) required for the propagation of feature annotation.</text>
</comment>
<keyword evidence="5" id="KW-0963">Cytoplasm</keyword>
<dbReference type="CDD" id="cd18081">
    <property type="entry name" value="RlmH-like"/>
    <property type="match status" value="1"/>
</dbReference>
<dbReference type="GO" id="GO:0005737">
    <property type="term" value="C:cytoplasm"/>
    <property type="evidence" value="ECO:0007669"/>
    <property type="project" value="UniProtKB-SubCell"/>
</dbReference>